<feature type="region of interest" description="Disordered" evidence="1">
    <location>
        <begin position="22"/>
        <end position="102"/>
    </location>
</feature>
<name>A0A8X6HB89_TRICU</name>
<evidence type="ECO:0000256" key="1">
    <source>
        <dbReference type="SAM" id="MobiDB-lite"/>
    </source>
</evidence>
<dbReference type="OrthoDB" id="6437065at2759"/>
<evidence type="ECO:0000313" key="3">
    <source>
        <dbReference type="EMBL" id="GFR20402.1"/>
    </source>
</evidence>
<evidence type="ECO:0000313" key="4">
    <source>
        <dbReference type="Proteomes" id="UP000887116"/>
    </source>
</evidence>
<dbReference type="Proteomes" id="UP000887116">
    <property type="component" value="Unassembled WGS sequence"/>
</dbReference>
<feature type="chain" id="PRO_5036454192" evidence="2">
    <location>
        <begin position="21"/>
        <end position="102"/>
    </location>
</feature>
<proteinExistence type="predicted"/>
<gene>
    <name evidence="3" type="ORF">TNCT_157771</name>
</gene>
<keyword evidence="2" id="KW-0732">Signal</keyword>
<sequence>MRSIFVSLLILAMMSVACLSESSTRECSLGPDGQMKCTENKDPNESQSEDGSHGGSWGVDEFVVNKNPGNIQNNEGNSEVEELDKKMNKSHTAEPKRNSKGK</sequence>
<organism evidence="3 4">
    <name type="scientific">Trichonephila clavata</name>
    <name type="common">Joro spider</name>
    <name type="synonym">Nephila clavata</name>
    <dbReference type="NCBI Taxonomy" id="2740835"/>
    <lineage>
        <taxon>Eukaryota</taxon>
        <taxon>Metazoa</taxon>
        <taxon>Ecdysozoa</taxon>
        <taxon>Arthropoda</taxon>
        <taxon>Chelicerata</taxon>
        <taxon>Arachnida</taxon>
        <taxon>Araneae</taxon>
        <taxon>Araneomorphae</taxon>
        <taxon>Entelegynae</taxon>
        <taxon>Araneoidea</taxon>
        <taxon>Nephilidae</taxon>
        <taxon>Trichonephila</taxon>
    </lineage>
</organism>
<feature type="signal peptide" evidence="2">
    <location>
        <begin position="1"/>
        <end position="20"/>
    </location>
</feature>
<feature type="compositionally biased region" description="Basic and acidic residues" evidence="1">
    <location>
        <begin position="83"/>
        <end position="102"/>
    </location>
</feature>
<evidence type="ECO:0000256" key="2">
    <source>
        <dbReference type="SAM" id="SignalP"/>
    </source>
</evidence>
<dbReference type="AlphaFoldDB" id="A0A8X6HB89"/>
<dbReference type="EMBL" id="BMAO01027902">
    <property type="protein sequence ID" value="GFR20402.1"/>
    <property type="molecule type" value="Genomic_DNA"/>
</dbReference>
<protein>
    <submittedName>
        <fullName evidence="3">Uncharacterized protein</fullName>
    </submittedName>
</protein>
<dbReference type="PROSITE" id="PS51257">
    <property type="entry name" value="PROKAR_LIPOPROTEIN"/>
    <property type="match status" value="1"/>
</dbReference>
<accession>A0A8X6HB89</accession>
<feature type="compositionally biased region" description="Polar residues" evidence="1">
    <location>
        <begin position="67"/>
        <end position="77"/>
    </location>
</feature>
<reference evidence="3" key="1">
    <citation type="submission" date="2020-07" db="EMBL/GenBank/DDBJ databases">
        <title>Multicomponent nature underlies the extraordinary mechanical properties of spider dragline silk.</title>
        <authorList>
            <person name="Kono N."/>
            <person name="Nakamura H."/>
            <person name="Mori M."/>
            <person name="Yoshida Y."/>
            <person name="Ohtoshi R."/>
            <person name="Malay A.D."/>
            <person name="Moran D.A.P."/>
            <person name="Tomita M."/>
            <person name="Numata K."/>
            <person name="Arakawa K."/>
        </authorList>
    </citation>
    <scope>NUCLEOTIDE SEQUENCE</scope>
</reference>
<comment type="caution">
    <text evidence="3">The sequence shown here is derived from an EMBL/GenBank/DDBJ whole genome shotgun (WGS) entry which is preliminary data.</text>
</comment>
<keyword evidence="4" id="KW-1185">Reference proteome</keyword>